<dbReference type="STRING" id="595434.RISK_004641"/>
<gene>
    <name evidence="1" type="ORF">RISK_004641</name>
</gene>
<protein>
    <submittedName>
        <fullName evidence="1">Uncharacterized protein</fullName>
    </submittedName>
</protein>
<dbReference type="EMBL" id="LECT01000038">
    <property type="protein sequence ID" value="KLU03329.1"/>
    <property type="molecule type" value="Genomic_DNA"/>
</dbReference>
<reference evidence="1" key="1">
    <citation type="submission" date="2015-05" db="EMBL/GenBank/DDBJ databases">
        <title>Permanent draft genome of Rhodopirellula islandicus K833.</title>
        <authorList>
            <person name="Kizina J."/>
            <person name="Richter M."/>
            <person name="Glockner F.O."/>
            <person name="Harder J."/>
        </authorList>
    </citation>
    <scope>NUCLEOTIDE SEQUENCE [LARGE SCALE GENOMIC DNA]</scope>
    <source>
        <strain evidence="1">K833</strain>
    </source>
</reference>
<comment type="caution">
    <text evidence="1">The sequence shown here is derived from an EMBL/GenBank/DDBJ whole genome shotgun (WGS) entry which is preliminary data.</text>
</comment>
<proteinExistence type="predicted"/>
<name>A0A0J1ECR1_RHOIS</name>
<organism evidence="1 2">
    <name type="scientific">Rhodopirellula islandica</name>
    <dbReference type="NCBI Taxonomy" id="595434"/>
    <lineage>
        <taxon>Bacteria</taxon>
        <taxon>Pseudomonadati</taxon>
        <taxon>Planctomycetota</taxon>
        <taxon>Planctomycetia</taxon>
        <taxon>Pirellulales</taxon>
        <taxon>Pirellulaceae</taxon>
        <taxon>Rhodopirellula</taxon>
    </lineage>
</organism>
<dbReference type="Proteomes" id="UP000036367">
    <property type="component" value="Unassembled WGS sequence"/>
</dbReference>
<dbReference type="PATRIC" id="fig|595434.4.peg.4410"/>
<evidence type="ECO:0000313" key="1">
    <source>
        <dbReference type="EMBL" id="KLU03329.1"/>
    </source>
</evidence>
<sequence length="41" mass="4755">MDPLEELIQPIRHSPQLPLLVDRLTQQLQAERDAESVSMTR</sequence>
<evidence type="ECO:0000313" key="2">
    <source>
        <dbReference type="Proteomes" id="UP000036367"/>
    </source>
</evidence>
<keyword evidence="2" id="KW-1185">Reference proteome</keyword>
<accession>A0A0J1ECR1</accession>
<dbReference type="AlphaFoldDB" id="A0A0J1ECR1"/>